<name>A0AAU7VR96_9MICO</name>
<dbReference type="EMBL" id="CP158357">
    <property type="protein sequence ID" value="XBX76570.1"/>
    <property type="molecule type" value="Genomic_DNA"/>
</dbReference>
<sequence>MIQGDVFTFLNALGAREGDPRLEEALAFVGGPHEDEVFDDGGVPEKYLVMTDRGVDFLLKDGVLTTVFVYATDTPDQGIYGGWESLVAGVGSDASSDAVVQALGAPLRSTESFVRYQVDPGFVQFDFDGDALKMLVVMQEVVGGDAPQAAADEVEGAETVEGDLAVFMRAVGHPMFSSAHMAVIGLAGPATESYDEERGGAMWQYEDSARTGVTLQFTQDVLVGALIKLRAEDGKPGYPTPELLIAGLALPASRDTIGAHFGTPRQTSQQMDLYLVDDRYLRFDFDAGLSTAVTVVLPGAEA</sequence>
<reference evidence="1" key="1">
    <citation type="submission" date="2024-06" db="EMBL/GenBank/DDBJ databases">
        <title>Draft genome sequence of Microbacterium sp. strain A8/3-1, isolated from Oxytropis tragacanthoides Fisch. ex DC. Root nodules in the Altai region of Russia.</title>
        <authorList>
            <person name="Sazanova A."/>
            <person name="Guro P."/>
            <person name="Kuznetsova I."/>
            <person name="Belimov A."/>
            <person name="Safronova V."/>
        </authorList>
    </citation>
    <scope>NUCLEOTIDE SEQUENCE</scope>
    <source>
        <strain evidence="1">A8/3-1</strain>
    </source>
</reference>
<dbReference type="AlphaFoldDB" id="A0AAU7VR96"/>
<protein>
    <submittedName>
        <fullName evidence="1">Uncharacterized protein</fullName>
    </submittedName>
</protein>
<evidence type="ECO:0000313" key="1">
    <source>
        <dbReference type="EMBL" id="XBX76570.1"/>
    </source>
</evidence>
<dbReference type="RefSeq" id="WP_350350189.1">
    <property type="nucleotide sequence ID" value="NZ_CP158357.1"/>
</dbReference>
<gene>
    <name evidence="1" type="ORF">ABS642_11660</name>
</gene>
<accession>A0AAU7VR96</accession>
<organism evidence="1">
    <name type="scientific">Microbacterium sp. A8/3-1</name>
    <dbReference type="NCBI Taxonomy" id="3160749"/>
    <lineage>
        <taxon>Bacteria</taxon>
        <taxon>Bacillati</taxon>
        <taxon>Actinomycetota</taxon>
        <taxon>Actinomycetes</taxon>
        <taxon>Micrococcales</taxon>
        <taxon>Microbacteriaceae</taxon>
        <taxon>Microbacterium</taxon>
    </lineage>
</organism>
<proteinExistence type="predicted"/>